<evidence type="ECO:0000256" key="6">
    <source>
        <dbReference type="ARBA" id="ARBA00022989"/>
    </source>
</evidence>
<feature type="transmembrane region" description="Helical" evidence="10">
    <location>
        <begin position="93"/>
        <end position="111"/>
    </location>
</feature>
<dbReference type="PANTHER" id="PTHR32507">
    <property type="entry name" value="NA(+)/H(+) ANTIPORTER 1"/>
    <property type="match status" value="1"/>
</dbReference>
<keyword evidence="5 10" id="KW-0812">Transmembrane</keyword>
<evidence type="ECO:0000256" key="4">
    <source>
        <dbReference type="ARBA" id="ARBA00022475"/>
    </source>
</evidence>
<dbReference type="AlphaFoldDB" id="A0A1F5RCU7"/>
<feature type="transmembrane region" description="Helical" evidence="10">
    <location>
        <begin position="274"/>
        <end position="295"/>
    </location>
</feature>
<dbReference type="Gene3D" id="1.20.1530.20">
    <property type="match status" value="1"/>
</dbReference>
<feature type="transmembrane region" description="Helical" evidence="10">
    <location>
        <begin position="235"/>
        <end position="254"/>
    </location>
</feature>
<feature type="transmembrane region" description="Helical" evidence="10">
    <location>
        <begin position="333"/>
        <end position="354"/>
    </location>
</feature>
<comment type="subcellular location">
    <subcellularLocation>
        <location evidence="1">Cell membrane</location>
        <topology evidence="1">Multi-pass membrane protein</topology>
    </subcellularLocation>
</comment>
<dbReference type="InterPro" id="IPR038770">
    <property type="entry name" value="Na+/solute_symporter_sf"/>
</dbReference>
<keyword evidence="2" id="KW-0813">Transport</keyword>
<feature type="transmembrane region" description="Helical" evidence="10">
    <location>
        <begin position="366"/>
        <end position="384"/>
    </location>
</feature>
<dbReference type="GO" id="GO:0005886">
    <property type="term" value="C:plasma membrane"/>
    <property type="evidence" value="ECO:0007669"/>
    <property type="project" value="UniProtKB-SubCell"/>
</dbReference>
<organism evidence="12 13">
    <name type="scientific">Candidatus Edwardsbacteria bacterium GWF2_54_11</name>
    <dbReference type="NCBI Taxonomy" id="1817851"/>
    <lineage>
        <taxon>Bacteria</taxon>
        <taxon>Candidatus Edwardsiibacteriota</taxon>
    </lineage>
</organism>
<evidence type="ECO:0000313" key="12">
    <source>
        <dbReference type="EMBL" id="OGF12257.1"/>
    </source>
</evidence>
<protein>
    <recommendedName>
        <fullName evidence="11">Cation/H+ exchanger transmembrane domain-containing protein</fullName>
    </recommendedName>
</protein>
<evidence type="ECO:0000256" key="2">
    <source>
        <dbReference type="ARBA" id="ARBA00022448"/>
    </source>
</evidence>
<dbReference type="EMBL" id="MFFM01000034">
    <property type="protein sequence ID" value="OGF12257.1"/>
    <property type="molecule type" value="Genomic_DNA"/>
</dbReference>
<feature type="transmembrane region" description="Helical" evidence="10">
    <location>
        <begin position="151"/>
        <end position="171"/>
    </location>
</feature>
<evidence type="ECO:0000313" key="13">
    <source>
        <dbReference type="Proteomes" id="UP000177230"/>
    </source>
</evidence>
<keyword evidence="8 10" id="KW-0472">Membrane</keyword>
<dbReference type="Pfam" id="PF00999">
    <property type="entry name" value="Na_H_Exchanger"/>
    <property type="match status" value="1"/>
</dbReference>
<evidence type="ECO:0000256" key="1">
    <source>
        <dbReference type="ARBA" id="ARBA00004651"/>
    </source>
</evidence>
<evidence type="ECO:0000256" key="10">
    <source>
        <dbReference type="SAM" id="Phobius"/>
    </source>
</evidence>
<dbReference type="GO" id="GO:0015297">
    <property type="term" value="F:antiporter activity"/>
    <property type="evidence" value="ECO:0007669"/>
    <property type="project" value="UniProtKB-KW"/>
</dbReference>
<reference evidence="12 13" key="1">
    <citation type="journal article" date="2016" name="Nat. Commun.">
        <title>Thousands of microbial genomes shed light on interconnected biogeochemical processes in an aquifer system.</title>
        <authorList>
            <person name="Anantharaman K."/>
            <person name="Brown C.T."/>
            <person name="Hug L.A."/>
            <person name="Sharon I."/>
            <person name="Castelle C.J."/>
            <person name="Probst A.J."/>
            <person name="Thomas B.C."/>
            <person name="Singh A."/>
            <person name="Wilkins M.J."/>
            <person name="Karaoz U."/>
            <person name="Brodie E.L."/>
            <person name="Williams K.H."/>
            <person name="Hubbard S.S."/>
            <person name="Banfield J.F."/>
        </authorList>
    </citation>
    <scope>NUCLEOTIDE SEQUENCE [LARGE SCALE GENOMIC DNA]</scope>
</reference>
<dbReference type="PANTHER" id="PTHR32507:SF0">
    <property type="entry name" value="NA(+)_H(+) ANTIPORTER 2-RELATED"/>
    <property type="match status" value="1"/>
</dbReference>
<proteinExistence type="predicted"/>
<keyword evidence="7" id="KW-0406">Ion transport</keyword>
<feature type="transmembrane region" description="Helical" evidence="10">
    <location>
        <begin position="59"/>
        <end position="81"/>
    </location>
</feature>
<keyword evidence="6 10" id="KW-1133">Transmembrane helix</keyword>
<evidence type="ECO:0000256" key="8">
    <source>
        <dbReference type="ARBA" id="ARBA00023136"/>
    </source>
</evidence>
<feature type="region of interest" description="Disordered" evidence="9">
    <location>
        <begin position="394"/>
        <end position="413"/>
    </location>
</feature>
<feature type="transmembrane region" description="Helical" evidence="10">
    <location>
        <begin position="6"/>
        <end position="24"/>
    </location>
</feature>
<evidence type="ECO:0000259" key="11">
    <source>
        <dbReference type="Pfam" id="PF00999"/>
    </source>
</evidence>
<feature type="transmembrane region" description="Helical" evidence="10">
    <location>
        <begin position="301"/>
        <end position="321"/>
    </location>
</feature>
<feature type="domain" description="Cation/H+ exchanger transmembrane" evidence="11">
    <location>
        <begin position="14"/>
        <end position="378"/>
    </location>
</feature>
<comment type="caution">
    <text evidence="12">The sequence shown here is derived from an EMBL/GenBank/DDBJ whole genome shotgun (WGS) entry which is preliminary data.</text>
</comment>
<feature type="transmembrane region" description="Helical" evidence="10">
    <location>
        <begin position="183"/>
        <end position="206"/>
    </location>
</feature>
<feature type="transmembrane region" description="Helical" evidence="10">
    <location>
        <begin position="31"/>
        <end position="53"/>
    </location>
</feature>
<accession>A0A1F5RCU7</accession>
<dbReference type="GO" id="GO:1902600">
    <property type="term" value="P:proton transmembrane transport"/>
    <property type="evidence" value="ECO:0007669"/>
    <property type="project" value="InterPro"/>
</dbReference>
<dbReference type="Proteomes" id="UP000177230">
    <property type="component" value="Unassembled WGS sequence"/>
</dbReference>
<evidence type="ECO:0000256" key="5">
    <source>
        <dbReference type="ARBA" id="ARBA00022692"/>
    </source>
</evidence>
<feature type="compositionally biased region" description="Polar residues" evidence="9">
    <location>
        <begin position="400"/>
        <end position="413"/>
    </location>
</feature>
<evidence type="ECO:0000256" key="3">
    <source>
        <dbReference type="ARBA" id="ARBA00022449"/>
    </source>
</evidence>
<evidence type="ECO:0000256" key="7">
    <source>
        <dbReference type="ARBA" id="ARBA00023065"/>
    </source>
</evidence>
<dbReference type="InterPro" id="IPR006153">
    <property type="entry name" value="Cation/H_exchanger_TM"/>
</dbReference>
<feature type="transmembrane region" description="Helical" evidence="10">
    <location>
        <begin position="123"/>
        <end position="144"/>
    </location>
</feature>
<sequence>MLSYSVIISLSLLVILSYLFDILARRSRIPSVLLLLTVGIVLRFVGSHLNIAFLNSRMYLELFGIIGVILIVLEATLELSLTRAKLPVIKKSLISAVLVFLASSLLIALVIKLVLNAPFQSCFVNAVPLAVISSAIVIPSVCNLSPDKKEFMVYEATFSDIVGIMIFNFAIQKSLWSASSLFSFAGNLTVITLISAVCSLLLLLFIDKIAGHNKFFLLLSILFLVYSLGELFRLSSLLLILVFGLTLSNVNLIVRGPIKRYLNPYKLNYELRQLKLITSESAFVIRTFFFVLFGYSIHLAYLLNLEIILLGSLIMVMIFTVRYFHLKYIARVSLFPELFIAPRGLITIILYYSIPQQFVLKRFGEGVLFFVILVSSLIMMVGLMHSGSQVTEETEGLDTLSKNNPPLTQSEGN</sequence>
<gene>
    <name evidence="12" type="ORF">A2024_04205</name>
</gene>
<keyword evidence="4" id="KW-1003">Cell membrane</keyword>
<keyword evidence="3" id="KW-0050">Antiport</keyword>
<name>A0A1F5RCU7_9BACT</name>
<evidence type="ECO:0000256" key="9">
    <source>
        <dbReference type="SAM" id="MobiDB-lite"/>
    </source>
</evidence>